<dbReference type="Proteomes" id="UP000504606">
    <property type="component" value="Unplaced"/>
</dbReference>
<evidence type="ECO:0000256" key="2">
    <source>
        <dbReference type="ARBA" id="ARBA00005327"/>
    </source>
</evidence>
<dbReference type="GO" id="GO:0050916">
    <property type="term" value="P:sensory perception of sweet taste"/>
    <property type="evidence" value="ECO:0007669"/>
    <property type="project" value="UniProtKB-ARBA"/>
</dbReference>
<comment type="similarity">
    <text evidence="2">Belongs to the insect chemoreceptor superfamily. Gustatory receptor (GR) family. Gr5a subfamily.</text>
</comment>
<evidence type="ECO:0000256" key="9">
    <source>
        <dbReference type="SAM" id="Phobius"/>
    </source>
</evidence>
<evidence type="ECO:0000256" key="8">
    <source>
        <dbReference type="SAM" id="MobiDB-lite"/>
    </source>
</evidence>
<keyword evidence="6 9" id="KW-0472">Membrane</keyword>
<feature type="region of interest" description="Disordered" evidence="8">
    <location>
        <begin position="1"/>
        <end position="20"/>
    </location>
</feature>
<dbReference type="GO" id="GO:0005886">
    <property type="term" value="C:plasma membrane"/>
    <property type="evidence" value="ECO:0007669"/>
    <property type="project" value="UniProtKB-SubCell"/>
</dbReference>
<dbReference type="PANTHER" id="PTHR21421:SF29">
    <property type="entry name" value="GUSTATORY RECEPTOR 5A FOR TREHALOSE-RELATED"/>
    <property type="match status" value="1"/>
</dbReference>
<keyword evidence="10" id="KW-1185">Reference proteome</keyword>
<evidence type="ECO:0000256" key="1">
    <source>
        <dbReference type="ARBA" id="ARBA00004651"/>
    </source>
</evidence>
<feature type="transmembrane region" description="Helical" evidence="9">
    <location>
        <begin position="290"/>
        <end position="315"/>
    </location>
</feature>
<dbReference type="GeneID" id="113218288"/>
<comment type="subcellular location">
    <subcellularLocation>
        <location evidence="1">Cell membrane</location>
        <topology evidence="1">Multi-pass membrane protein</topology>
    </subcellularLocation>
</comment>
<feature type="transmembrane region" description="Helical" evidence="9">
    <location>
        <begin position="93"/>
        <end position="119"/>
    </location>
</feature>
<dbReference type="AlphaFoldDB" id="A0A6J1TLH8"/>
<protein>
    <submittedName>
        <fullName evidence="11">Gustatory receptor 5a for trehalose-like isoform X1</fullName>
    </submittedName>
</protein>
<keyword evidence="4 9" id="KW-0812">Transmembrane</keyword>
<accession>A0A6J1TLH8</accession>
<dbReference type="OrthoDB" id="5800391at2759"/>
<name>A0A6J1TLH8_FRAOC</name>
<evidence type="ECO:0000256" key="6">
    <source>
        <dbReference type="ARBA" id="ARBA00023136"/>
    </source>
</evidence>
<dbReference type="InterPro" id="IPR009318">
    <property type="entry name" value="Gustatory_rcpt"/>
</dbReference>
<dbReference type="KEGG" id="foc:113218288"/>
<proteinExistence type="inferred from homology"/>
<evidence type="ECO:0000313" key="10">
    <source>
        <dbReference type="Proteomes" id="UP000504606"/>
    </source>
</evidence>
<feature type="transmembrane region" description="Helical" evidence="9">
    <location>
        <begin position="131"/>
        <end position="149"/>
    </location>
</feature>
<keyword evidence="5 9" id="KW-1133">Transmembrane helix</keyword>
<dbReference type="Pfam" id="PF06151">
    <property type="entry name" value="Trehalose_recp"/>
    <property type="match status" value="1"/>
</dbReference>
<dbReference type="GO" id="GO:0008527">
    <property type="term" value="F:taste receptor activity"/>
    <property type="evidence" value="ECO:0007669"/>
    <property type="project" value="InterPro"/>
</dbReference>
<reference evidence="11" key="1">
    <citation type="submission" date="2025-08" db="UniProtKB">
        <authorList>
            <consortium name="RefSeq"/>
        </authorList>
    </citation>
    <scope>IDENTIFICATION</scope>
    <source>
        <tissue evidence="11">Whole organism</tissue>
    </source>
</reference>
<feature type="transmembrane region" description="Helical" evidence="9">
    <location>
        <begin position="216"/>
        <end position="239"/>
    </location>
</feature>
<sequence length="415" mass="45698">MAFTSERAGQGHASPGHWRHSRSLGWGRCCLVCVVCSRSPPGGADSPAMRAWGAGAAVRPVWSAVRPALMVAQVCSVLVISLVSTASRLPPWYTAHALLVAAFVASMGATFAFSEPLLAVPERGIKNRVRYFSSLVGYSEVVTLVLLWLRAAGRWAGMWTHIGDLEGRLWGRGERHLPRLRSHTRAVTCVFLIVHIPQEASIVWRRLASVSSLYDLGQMTCSLCILLVFNVSAMLLVVLSDMLAECFRALTAKLHCASKKNGGQIPPGVVEDVRVLYNEVRRLTDALDDILGAILLVMLFADGLFICRFLLHWFTPSVHTLYAYLTVGIVTARFVFTIHTVSSVSSEWESTRSHLYRMSPHLCGKEVSRFILQVTTDQISLTALGIVPITKPLMLAVWAAILSYEIILVQFNKGN</sequence>
<feature type="transmembrane region" description="Helical" evidence="9">
    <location>
        <begin position="321"/>
        <end position="346"/>
    </location>
</feature>
<evidence type="ECO:0000313" key="11">
    <source>
        <dbReference type="RefSeq" id="XP_026294359.1"/>
    </source>
</evidence>
<dbReference type="PANTHER" id="PTHR21421">
    <property type="entry name" value="GUSTATORY RECEPTOR"/>
    <property type="match status" value="1"/>
</dbReference>
<evidence type="ECO:0000256" key="7">
    <source>
        <dbReference type="ARBA" id="ARBA00023170"/>
    </source>
</evidence>
<evidence type="ECO:0000256" key="3">
    <source>
        <dbReference type="ARBA" id="ARBA00022475"/>
    </source>
</evidence>
<evidence type="ECO:0000256" key="5">
    <source>
        <dbReference type="ARBA" id="ARBA00022989"/>
    </source>
</evidence>
<keyword evidence="7" id="KW-0675">Receptor</keyword>
<keyword evidence="3" id="KW-1003">Cell membrane</keyword>
<gene>
    <name evidence="11" type="primary">LOC113218288</name>
</gene>
<evidence type="ECO:0000256" key="4">
    <source>
        <dbReference type="ARBA" id="ARBA00022692"/>
    </source>
</evidence>
<organism evidence="10 11">
    <name type="scientific">Frankliniella occidentalis</name>
    <name type="common">Western flower thrips</name>
    <name type="synonym">Euthrips occidentalis</name>
    <dbReference type="NCBI Taxonomy" id="133901"/>
    <lineage>
        <taxon>Eukaryota</taxon>
        <taxon>Metazoa</taxon>
        <taxon>Ecdysozoa</taxon>
        <taxon>Arthropoda</taxon>
        <taxon>Hexapoda</taxon>
        <taxon>Insecta</taxon>
        <taxon>Pterygota</taxon>
        <taxon>Neoptera</taxon>
        <taxon>Paraneoptera</taxon>
        <taxon>Thysanoptera</taxon>
        <taxon>Terebrantia</taxon>
        <taxon>Thripoidea</taxon>
        <taxon>Thripidae</taxon>
        <taxon>Frankliniella</taxon>
    </lineage>
</organism>
<feature type="transmembrane region" description="Helical" evidence="9">
    <location>
        <begin position="68"/>
        <end position="87"/>
    </location>
</feature>
<dbReference type="RefSeq" id="XP_026294359.1">
    <property type="nucleotide sequence ID" value="XM_026438574.2"/>
</dbReference>